<dbReference type="EMBL" id="WBZB01000013">
    <property type="protein sequence ID" value="KAB3531541.1"/>
    <property type="molecule type" value="Genomic_DNA"/>
</dbReference>
<dbReference type="GO" id="GO:0016020">
    <property type="term" value="C:membrane"/>
    <property type="evidence" value="ECO:0007669"/>
    <property type="project" value="InterPro"/>
</dbReference>
<proteinExistence type="predicted"/>
<sequence length="129" mass="14375">MKKVFKITLIIVLVIIFILLVTMGLMARGLNDIKAMAISDIDINSMEDGTYTGNFDGGRWTNQLEVEIKGQKITDIRIVKDIRFPMEGIAEKIFHQVLKEQSISVDVISGATVTSKAYLKSIEDALLSK</sequence>
<dbReference type="Gene3D" id="3.90.1010.20">
    <property type="match status" value="1"/>
</dbReference>
<protein>
    <submittedName>
        <fullName evidence="3">FMN-binding protein</fullName>
    </submittedName>
</protein>
<dbReference type="SMART" id="SM00900">
    <property type="entry name" value="FMN_bind"/>
    <property type="match status" value="1"/>
</dbReference>
<evidence type="ECO:0000313" key="4">
    <source>
        <dbReference type="Proteomes" id="UP000465601"/>
    </source>
</evidence>
<evidence type="ECO:0000256" key="1">
    <source>
        <dbReference type="SAM" id="Phobius"/>
    </source>
</evidence>
<comment type="caution">
    <text evidence="3">The sequence shown here is derived from an EMBL/GenBank/DDBJ whole genome shotgun (WGS) entry which is preliminary data.</text>
</comment>
<dbReference type="Pfam" id="PF04205">
    <property type="entry name" value="FMN_bind"/>
    <property type="match status" value="1"/>
</dbReference>
<feature type="domain" description="FMN-binding" evidence="2">
    <location>
        <begin position="58"/>
        <end position="129"/>
    </location>
</feature>
<dbReference type="GO" id="GO:0010181">
    <property type="term" value="F:FMN binding"/>
    <property type="evidence" value="ECO:0007669"/>
    <property type="project" value="InterPro"/>
</dbReference>
<dbReference type="RefSeq" id="WP_192929660.1">
    <property type="nucleotide sequence ID" value="NZ_WBZB01000013.1"/>
</dbReference>
<dbReference type="Proteomes" id="UP000465601">
    <property type="component" value="Unassembled WGS sequence"/>
</dbReference>
<dbReference type="InterPro" id="IPR007329">
    <property type="entry name" value="FMN-bd"/>
</dbReference>
<keyword evidence="1" id="KW-0472">Membrane</keyword>
<name>A0A833HQ99_9FIRM</name>
<evidence type="ECO:0000259" key="2">
    <source>
        <dbReference type="SMART" id="SM00900"/>
    </source>
</evidence>
<organism evidence="3 4">
    <name type="scientific">Alkaliphilus serpentinus</name>
    <dbReference type="NCBI Taxonomy" id="1482731"/>
    <lineage>
        <taxon>Bacteria</taxon>
        <taxon>Bacillati</taxon>
        <taxon>Bacillota</taxon>
        <taxon>Clostridia</taxon>
        <taxon>Peptostreptococcales</taxon>
        <taxon>Natronincolaceae</taxon>
        <taxon>Alkaliphilus</taxon>
    </lineage>
</organism>
<keyword evidence="1" id="KW-1133">Transmembrane helix</keyword>
<feature type="transmembrane region" description="Helical" evidence="1">
    <location>
        <begin position="7"/>
        <end position="27"/>
    </location>
</feature>
<gene>
    <name evidence="3" type="ORF">F8153_05030</name>
</gene>
<evidence type="ECO:0000313" key="3">
    <source>
        <dbReference type="EMBL" id="KAB3531541.1"/>
    </source>
</evidence>
<keyword evidence="1" id="KW-0812">Transmembrane</keyword>
<keyword evidence="4" id="KW-1185">Reference proteome</keyword>
<accession>A0A833HQ99</accession>
<dbReference type="AlphaFoldDB" id="A0A833HQ99"/>
<reference evidence="3 4" key="1">
    <citation type="submission" date="2019-10" db="EMBL/GenBank/DDBJ databases">
        <title>Alkaliphilus serpentinus sp. nov. and Alkaliphilus pronyensis sp. nov., two novel anaerobic alkaliphilic species isolated from the serpentinized-hosted hydrothermal field of the Prony Bay (New Caledonia).</title>
        <authorList>
            <person name="Postec A."/>
        </authorList>
    </citation>
    <scope>NUCLEOTIDE SEQUENCE [LARGE SCALE GENOMIC DNA]</scope>
    <source>
        <strain evidence="3 4">LacT</strain>
    </source>
</reference>